<organism evidence="1 2">
    <name type="scientific">Lepraria finkii</name>
    <dbReference type="NCBI Taxonomy" id="1340010"/>
    <lineage>
        <taxon>Eukaryota</taxon>
        <taxon>Fungi</taxon>
        <taxon>Dikarya</taxon>
        <taxon>Ascomycota</taxon>
        <taxon>Pezizomycotina</taxon>
        <taxon>Lecanoromycetes</taxon>
        <taxon>OSLEUM clade</taxon>
        <taxon>Lecanoromycetidae</taxon>
        <taxon>Lecanorales</taxon>
        <taxon>Lecanorineae</taxon>
        <taxon>Stereocaulaceae</taxon>
        <taxon>Lepraria</taxon>
    </lineage>
</organism>
<proteinExistence type="predicted"/>
<dbReference type="EMBL" id="JBHFEH010000069">
    <property type="protein sequence ID" value="KAL2049185.1"/>
    <property type="molecule type" value="Genomic_DNA"/>
</dbReference>
<evidence type="ECO:0000313" key="2">
    <source>
        <dbReference type="Proteomes" id="UP001590951"/>
    </source>
</evidence>
<evidence type="ECO:0000313" key="1">
    <source>
        <dbReference type="EMBL" id="KAL2049185.1"/>
    </source>
</evidence>
<protein>
    <submittedName>
        <fullName evidence="1">Uncharacterized protein</fullName>
    </submittedName>
</protein>
<keyword evidence="2" id="KW-1185">Reference proteome</keyword>
<reference evidence="1 2" key="1">
    <citation type="submission" date="2024-09" db="EMBL/GenBank/DDBJ databases">
        <title>Rethinking Asexuality: The Enigmatic Case of Functional Sexual Genes in Lepraria (Stereocaulaceae).</title>
        <authorList>
            <person name="Doellman M."/>
            <person name="Sun Y."/>
            <person name="Barcenas-Pena A."/>
            <person name="Lumbsch H.T."/>
            <person name="Grewe F."/>
        </authorList>
    </citation>
    <scope>NUCLEOTIDE SEQUENCE [LARGE SCALE GENOMIC DNA]</scope>
    <source>
        <strain evidence="1 2">Grewe 0041</strain>
    </source>
</reference>
<dbReference type="Proteomes" id="UP001590951">
    <property type="component" value="Unassembled WGS sequence"/>
</dbReference>
<comment type="caution">
    <text evidence="1">The sequence shown here is derived from an EMBL/GenBank/DDBJ whole genome shotgun (WGS) entry which is preliminary data.</text>
</comment>
<sequence>MLDLPRLELEDGSVAGGSFGGGVSFAGGSFGGGGSVTGGSFGTGILFAGGSFPDQVAGGGWLGGAVLDGTGGPARDAGAAILSGLLDALV</sequence>
<name>A0ABR4AV76_9LECA</name>
<accession>A0ABR4AV76</accession>
<gene>
    <name evidence="1" type="ORF">ABVK25_010535</name>
</gene>